<dbReference type="CDD" id="cd03214">
    <property type="entry name" value="ABC_Iron-Siderophores_B12_Hemin"/>
    <property type="match status" value="1"/>
</dbReference>
<evidence type="ECO:0000313" key="7">
    <source>
        <dbReference type="Proteomes" id="UP000294887"/>
    </source>
</evidence>
<dbReference type="SMART" id="SM00382">
    <property type="entry name" value="AAA"/>
    <property type="match status" value="1"/>
</dbReference>
<evidence type="ECO:0000313" key="6">
    <source>
        <dbReference type="EMBL" id="TCJ86855.1"/>
    </source>
</evidence>
<dbReference type="PANTHER" id="PTHR42734:SF6">
    <property type="entry name" value="MOLYBDATE IMPORT ATP-BINDING PROTEIN MOLC"/>
    <property type="match status" value="1"/>
</dbReference>
<keyword evidence="7" id="KW-1185">Reference proteome</keyword>
<dbReference type="InterPro" id="IPR003439">
    <property type="entry name" value="ABC_transporter-like_ATP-bd"/>
</dbReference>
<dbReference type="OrthoDB" id="6461291at2"/>
<proteinExistence type="inferred from homology"/>
<dbReference type="PROSITE" id="PS00211">
    <property type="entry name" value="ABC_TRANSPORTER_1"/>
    <property type="match status" value="1"/>
</dbReference>
<evidence type="ECO:0000256" key="4">
    <source>
        <dbReference type="ARBA" id="ARBA00022840"/>
    </source>
</evidence>
<feature type="domain" description="ABC transporter" evidence="5">
    <location>
        <begin position="6"/>
        <end position="241"/>
    </location>
</feature>
<gene>
    <name evidence="6" type="ORF">EV695_1353</name>
</gene>
<dbReference type="InterPro" id="IPR050153">
    <property type="entry name" value="Metal_Ion_Import_ABC"/>
</dbReference>
<dbReference type="Gene3D" id="3.40.50.300">
    <property type="entry name" value="P-loop containing nucleotide triphosphate hydrolases"/>
    <property type="match status" value="1"/>
</dbReference>
<protein>
    <submittedName>
        <fullName evidence="6">Iron complex transport system ATP-binding protein</fullName>
    </submittedName>
</protein>
<organism evidence="6 7">
    <name type="scientific">Cocleimonas flava</name>
    <dbReference type="NCBI Taxonomy" id="634765"/>
    <lineage>
        <taxon>Bacteria</taxon>
        <taxon>Pseudomonadati</taxon>
        <taxon>Pseudomonadota</taxon>
        <taxon>Gammaproteobacteria</taxon>
        <taxon>Thiotrichales</taxon>
        <taxon>Thiotrichaceae</taxon>
        <taxon>Cocleimonas</taxon>
    </lineage>
</organism>
<dbReference type="FunFam" id="3.40.50.300:FF:000134">
    <property type="entry name" value="Iron-enterobactin ABC transporter ATP-binding protein"/>
    <property type="match status" value="1"/>
</dbReference>
<evidence type="ECO:0000256" key="1">
    <source>
        <dbReference type="ARBA" id="ARBA00005417"/>
    </source>
</evidence>
<sequence>MNIATIEAKSLTVGYGDKNIVSDINLRFFHGQVYCLLGPNGCGKTTLFKTLMGLIPALQGNVLINGKALHTQARKIIAKNIAYVAQNHGVVFPYKVLEVVLMGRTAHLGLFSAPGKVDIESAKAALATVGLSDFSDTDFNRISGGQQQLVLIARALAQDAGMIVMDEPTASLDFGNQMLVLEQIQKLANQGLGIILSTHNPDHAFRVAQETVLMAKGKLIAQGSPDEILTGAQLSAIYDFPVQVEVLASGARVCVPSF</sequence>
<comment type="caution">
    <text evidence="6">The sequence shown here is derived from an EMBL/GenBank/DDBJ whole genome shotgun (WGS) entry which is preliminary data.</text>
</comment>
<dbReference type="PANTHER" id="PTHR42734">
    <property type="entry name" value="METAL TRANSPORT SYSTEM ATP-BINDING PROTEIN TM_0124-RELATED"/>
    <property type="match status" value="1"/>
</dbReference>
<dbReference type="GO" id="GO:0005524">
    <property type="term" value="F:ATP binding"/>
    <property type="evidence" value="ECO:0007669"/>
    <property type="project" value="UniProtKB-KW"/>
</dbReference>
<dbReference type="AlphaFoldDB" id="A0A4V2P8S4"/>
<dbReference type="Proteomes" id="UP000294887">
    <property type="component" value="Unassembled WGS sequence"/>
</dbReference>
<evidence type="ECO:0000256" key="2">
    <source>
        <dbReference type="ARBA" id="ARBA00022448"/>
    </source>
</evidence>
<keyword evidence="2" id="KW-0813">Transport</keyword>
<dbReference type="RefSeq" id="WP_131905186.1">
    <property type="nucleotide sequence ID" value="NZ_BAAAFU010000004.1"/>
</dbReference>
<evidence type="ECO:0000259" key="5">
    <source>
        <dbReference type="PROSITE" id="PS50893"/>
    </source>
</evidence>
<dbReference type="InterPro" id="IPR017871">
    <property type="entry name" value="ABC_transporter-like_CS"/>
</dbReference>
<dbReference type="GO" id="GO:0016887">
    <property type="term" value="F:ATP hydrolysis activity"/>
    <property type="evidence" value="ECO:0007669"/>
    <property type="project" value="InterPro"/>
</dbReference>
<dbReference type="InterPro" id="IPR027417">
    <property type="entry name" value="P-loop_NTPase"/>
</dbReference>
<evidence type="ECO:0000256" key="3">
    <source>
        <dbReference type="ARBA" id="ARBA00022741"/>
    </source>
</evidence>
<reference evidence="6 7" key="1">
    <citation type="submission" date="2019-03" db="EMBL/GenBank/DDBJ databases">
        <title>Genomic Encyclopedia of Type Strains, Phase IV (KMG-IV): sequencing the most valuable type-strain genomes for metagenomic binning, comparative biology and taxonomic classification.</title>
        <authorList>
            <person name="Goeker M."/>
        </authorList>
    </citation>
    <scope>NUCLEOTIDE SEQUENCE [LARGE SCALE GENOMIC DNA]</scope>
    <source>
        <strain evidence="6 7">DSM 24830</strain>
    </source>
</reference>
<accession>A0A4V2P8S4</accession>
<keyword evidence="3" id="KW-0547">Nucleotide-binding</keyword>
<dbReference type="EMBL" id="SMFQ01000003">
    <property type="protein sequence ID" value="TCJ86855.1"/>
    <property type="molecule type" value="Genomic_DNA"/>
</dbReference>
<keyword evidence="4 6" id="KW-0067">ATP-binding</keyword>
<name>A0A4V2P8S4_9GAMM</name>
<dbReference type="SUPFAM" id="SSF52540">
    <property type="entry name" value="P-loop containing nucleoside triphosphate hydrolases"/>
    <property type="match status" value="1"/>
</dbReference>
<dbReference type="Pfam" id="PF00005">
    <property type="entry name" value="ABC_tran"/>
    <property type="match status" value="1"/>
</dbReference>
<dbReference type="PROSITE" id="PS50893">
    <property type="entry name" value="ABC_TRANSPORTER_2"/>
    <property type="match status" value="1"/>
</dbReference>
<dbReference type="InterPro" id="IPR003593">
    <property type="entry name" value="AAA+_ATPase"/>
</dbReference>
<comment type="similarity">
    <text evidence="1">Belongs to the ABC transporter superfamily.</text>
</comment>